<dbReference type="InterPro" id="IPR039421">
    <property type="entry name" value="Type_1_exporter"/>
</dbReference>
<dbReference type="Pfam" id="PF00005">
    <property type="entry name" value="ABC_tran"/>
    <property type="match status" value="1"/>
</dbReference>
<sequence length="610" mass="64757">MVAGAGDGTGGERALVDLLAQSISSGSFRAKLVAAFVGSAGANLCFLLLPLQIPLVVSALDDPNSSSNKDLLRGCARMVGLYLFRVVLGHGGRHLLNEVGEEALLGIQQRLFSAAQRLKVESFELEFGLGKILPLLEHDAPAIRDVLTINLERVVMGSFYVCGGIYLCLAISKFLSLVVFAAVVPIAASSMLLKRVSERFGRRLSDRRSRLAERSRLVLGSTRLVRSHACEELELARYKELGREYAAEASAQSVFMSACKGGSGLTHSFALMAIIFFGVRKASASDGLRSGELVALVNIVVEIGKHLDMAVNNYLLLSTAAGKALKCQEVLQAAKAADSSGGSDAPGPICSLEPASTSSGPVLELRRCTYAYDDGEGKTKGVREISFSCAPGELLCLVGPSGCGKSTALDLVSKFRPCQGGQVLIHGRDLAAVPDGVCRSWVSWVGQSSAIVPGTVRENIAYGLPLATDEDVMEAVRLSSCDDFIDEKVLDQTFDEGTGFNLSGGQRARVAIARGLLKVLKGSASVLLLDEVTANLDPLSEASLLSGIRKVTKRHRVATLFVTHRISNAKIADKVLVVKSGAVIERGTHDQLCDMEGGVYQKLLAASDSF</sequence>
<dbReference type="EMBL" id="CP151510">
    <property type="protein sequence ID" value="WZN64841.1"/>
    <property type="molecule type" value="Genomic_DNA"/>
</dbReference>
<dbReference type="PROSITE" id="PS50893">
    <property type="entry name" value="ABC_TRANSPORTER_2"/>
    <property type="match status" value="1"/>
</dbReference>
<keyword evidence="6" id="KW-0472">Membrane</keyword>
<dbReference type="GO" id="GO:0016020">
    <property type="term" value="C:membrane"/>
    <property type="evidence" value="ECO:0007669"/>
    <property type="project" value="UniProtKB-SubCell"/>
</dbReference>
<reference evidence="9 10" key="1">
    <citation type="submission" date="2024-03" db="EMBL/GenBank/DDBJ databases">
        <title>Complete genome sequence of the green alga Chloropicon roscoffensis RCC1871.</title>
        <authorList>
            <person name="Lemieux C."/>
            <person name="Pombert J.-F."/>
            <person name="Otis C."/>
            <person name="Turmel M."/>
        </authorList>
    </citation>
    <scope>NUCLEOTIDE SEQUENCE [LARGE SCALE GENOMIC DNA]</scope>
    <source>
        <strain evidence="9 10">RCC1871</strain>
    </source>
</reference>
<accession>A0AAX4PFK6</accession>
<dbReference type="PANTHER" id="PTHR43394">
    <property type="entry name" value="ATP-DEPENDENT PERMEASE MDL1, MITOCHONDRIAL"/>
    <property type="match status" value="1"/>
</dbReference>
<evidence type="ECO:0000313" key="10">
    <source>
        <dbReference type="Proteomes" id="UP001472866"/>
    </source>
</evidence>
<dbReference type="InterPro" id="IPR036640">
    <property type="entry name" value="ABC1_TM_sf"/>
</dbReference>
<dbReference type="InterPro" id="IPR011527">
    <property type="entry name" value="ABC1_TM_dom"/>
</dbReference>
<evidence type="ECO:0000256" key="4">
    <source>
        <dbReference type="ARBA" id="ARBA00022840"/>
    </source>
</evidence>
<evidence type="ECO:0000256" key="5">
    <source>
        <dbReference type="ARBA" id="ARBA00022989"/>
    </source>
</evidence>
<name>A0AAX4PFK6_9CHLO</name>
<keyword evidence="4" id="KW-0067">ATP-binding</keyword>
<keyword evidence="2" id="KW-0812">Transmembrane</keyword>
<evidence type="ECO:0000256" key="1">
    <source>
        <dbReference type="ARBA" id="ARBA00004141"/>
    </source>
</evidence>
<evidence type="ECO:0000256" key="6">
    <source>
        <dbReference type="ARBA" id="ARBA00023136"/>
    </source>
</evidence>
<dbReference type="AlphaFoldDB" id="A0AAX4PFK6"/>
<dbReference type="CDD" id="cd07346">
    <property type="entry name" value="ABC_6TM_exporters"/>
    <property type="match status" value="1"/>
</dbReference>
<keyword evidence="10" id="KW-1185">Reference proteome</keyword>
<evidence type="ECO:0000313" key="9">
    <source>
        <dbReference type="EMBL" id="WZN64841.1"/>
    </source>
</evidence>
<evidence type="ECO:0000259" key="7">
    <source>
        <dbReference type="PROSITE" id="PS50893"/>
    </source>
</evidence>
<dbReference type="GO" id="GO:0015421">
    <property type="term" value="F:ABC-type oligopeptide transporter activity"/>
    <property type="evidence" value="ECO:0007669"/>
    <property type="project" value="TreeGrafter"/>
</dbReference>
<keyword evidence="5" id="KW-1133">Transmembrane helix</keyword>
<dbReference type="Proteomes" id="UP001472866">
    <property type="component" value="Chromosome 10"/>
</dbReference>
<protein>
    <submittedName>
        <fullName evidence="9">ABC transporter</fullName>
    </submittedName>
</protein>
<proteinExistence type="predicted"/>
<evidence type="ECO:0000256" key="2">
    <source>
        <dbReference type="ARBA" id="ARBA00022692"/>
    </source>
</evidence>
<comment type="subcellular location">
    <subcellularLocation>
        <location evidence="1">Membrane</location>
        <topology evidence="1">Multi-pass membrane protein</topology>
    </subcellularLocation>
</comment>
<dbReference type="PANTHER" id="PTHR43394:SF1">
    <property type="entry name" value="ATP-BINDING CASSETTE SUB-FAMILY B MEMBER 10, MITOCHONDRIAL"/>
    <property type="match status" value="1"/>
</dbReference>
<dbReference type="GO" id="GO:0005524">
    <property type="term" value="F:ATP binding"/>
    <property type="evidence" value="ECO:0007669"/>
    <property type="project" value="UniProtKB-KW"/>
</dbReference>
<dbReference type="SUPFAM" id="SSF90123">
    <property type="entry name" value="ABC transporter transmembrane region"/>
    <property type="match status" value="1"/>
</dbReference>
<dbReference type="SUPFAM" id="SSF52540">
    <property type="entry name" value="P-loop containing nucleoside triphosphate hydrolases"/>
    <property type="match status" value="1"/>
</dbReference>
<dbReference type="InterPro" id="IPR027417">
    <property type="entry name" value="P-loop_NTPase"/>
</dbReference>
<dbReference type="Gene3D" id="1.20.1560.10">
    <property type="entry name" value="ABC transporter type 1, transmembrane domain"/>
    <property type="match status" value="1"/>
</dbReference>
<dbReference type="PROSITE" id="PS00211">
    <property type="entry name" value="ABC_TRANSPORTER_1"/>
    <property type="match status" value="1"/>
</dbReference>
<dbReference type="GO" id="GO:0016887">
    <property type="term" value="F:ATP hydrolysis activity"/>
    <property type="evidence" value="ECO:0007669"/>
    <property type="project" value="InterPro"/>
</dbReference>
<evidence type="ECO:0000259" key="8">
    <source>
        <dbReference type="PROSITE" id="PS50929"/>
    </source>
</evidence>
<dbReference type="InterPro" id="IPR003439">
    <property type="entry name" value="ABC_transporter-like_ATP-bd"/>
</dbReference>
<dbReference type="Gene3D" id="3.40.50.300">
    <property type="entry name" value="P-loop containing nucleotide triphosphate hydrolases"/>
    <property type="match status" value="1"/>
</dbReference>
<dbReference type="Pfam" id="PF00664">
    <property type="entry name" value="ABC_membrane"/>
    <property type="match status" value="1"/>
</dbReference>
<gene>
    <name evidence="9" type="ORF">HKI87_10g63980</name>
</gene>
<organism evidence="9 10">
    <name type="scientific">Chloropicon roscoffensis</name>
    <dbReference type="NCBI Taxonomy" id="1461544"/>
    <lineage>
        <taxon>Eukaryota</taxon>
        <taxon>Viridiplantae</taxon>
        <taxon>Chlorophyta</taxon>
        <taxon>Chloropicophyceae</taxon>
        <taxon>Chloropicales</taxon>
        <taxon>Chloropicaceae</taxon>
        <taxon>Chloropicon</taxon>
    </lineage>
</organism>
<dbReference type="InterPro" id="IPR017871">
    <property type="entry name" value="ABC_transporter-like_CS"/>
</dbReference>
<dbReference type="InterPro" id="IPR003593">
    <property type="entry name" value="AAA+_ATPase"/>
</dbReference>
<dbReference type="PROSITE" id="PS50929">
    <property type="entry name" value="ABC_TM1F"/>
    <property type="match status" value="1"/>
</dbReference>
<feature type="domain" description="ABC transmembrane type-1" evidence="8">
    <location>
        <begin position="33"/>
        <end position="319"/>
    </location>
</feature>
<dbReference type="SMART" id="SM00382">
    <property type="entry name" value="AAA"/>
    <property type="match status" value="1"/>
</dbReference>
<keyword evidence="3" id="KW-0547">Nucleotide-binding</keyword>
<evidence type="ECO:0000256" key="3">
    <source>
        <dbReference type="ARBA" id="ARBA00022741"/>
    </source>
</evidence>
<feature type="domain" description="ABC transporter" evidence="7">
    <location>
        <begin position="363"/>
        <end position="605"/>
    </location>
</feature>